<evidence type="ECO:0000313" key="2">
    <source>
        <dbReference type="Proteomes" id="UP000053989"/>
    </source>
</evidence>
<accession>A0A0C3DMN3</accession>
<evidence type="ECO:0000313" key="1">
    <source>
        <dbReference type="EMBL" id="KIM57494.1"/>
    </source>
</evidence>
<dbReference type="AlphaFoldDB" id="A0A0C3DMN3"/>
<reference evidence="1 2" key="1">
    <citation type="submission" date="2014-04" db="EMBL/GenBank/DDBJ databases">
        <authorList>
            <consortium name="DOE Joint Genome Institute"/>
            <person name="Kuo A."/>
            <person name="Kohler A."/>
            <person name="Nagy L.G."/>
            <person name="Floudas D."/>
            <person name="Copeland A."/>
            <person name="Barry K.W."/>
            <person name="Cichocki N."/>
            <person name="Veneault-Fourrey C."/>
            <person name="LaButti K."/>
            <person name="Lindquist E.A."/>
            <person name="Lipzen A."/>
            <person name="Lundell T."/>
            <person name="Morin E."/>
            <person name="Murat C."/>
            <person name="Sun H."/>
            <person name="Tunlid A."/>
            <person name="Henrissat B."/>
            <person name="Grigoriev I.V."/>
            <person name="Hibbett D.S."/>
            <person name="Martin F."/>
            <person name="Nordberg H.P."/>
            <person name="Cantor M.N."/>
            <person name="Hua S.X."/>
        </authorList>
    </citation>
    <scope>NUCLEOTIDE SEQUENCE [LARGE SCALE GENOMIC DNA]</scope>
    <source>
        <strain evidence="1 2">Foug A</strain>
    </source>
</reference>
<protein>
    <submittedName>
        <fullName evidence="1">Uncharacterized protein</fullName>
    </submittedName>
</protein>
<name>A0A0C3DMN3_9AGAM</name>
<dbReference type="EMBL" id="KN822100">
    <property type="protein sequence ID" value="KIM57494.1"/>
    <property type="molecule type" value="Genomic_DNA"/>
</dbReference>
<dbReference type="OrthoDB" id="2986975at2759"/>
<dbReference type="HOGENOM" id="CLU_084958_0_0_1"/>
<gene>
    <name evidence="1" type="ORF">SCLCIDRAFT_75063</name>
</gene>
<sequence>SQTGRTIFEEFTTVVTLKEQMRVTDLVWQDFLQHLQVGQVQERHIAMLWTLVLTNPKCVETDFSSPPWNNASLVTPRHGVHWIWNDVALRKHRQETQSIILECQAEDTIKGQPLTLHERYAALLRQQGADSRQRKQDLLDIVRVTCGMKVMVTQSVEMDLDITNGARGTIVNIWLNPNEPPISTVQPLIQLKYMPVCILVKLDHTQA</sequence>
<dbReference type="InParanoid" id="A0A0C3DMN3"/>
<dbReference type="STRING" id="1036808.A0A0C3DMN3"/>
<proteinExistence type="predicted"/>
<feature type="non-terminal residue" evidence="1">
    <location>
        <position position="1"/>
    </location>
</feature>
<organism evidence="1 2">
    <name type="scientific">Scleroderma citrinum Foug A</name>
    <dbReference type="NCBI Taxonomy" id="1036808"/>
    <lineage>
        <taxon>Eukaryota</taxon>
        <taxon>Fungi</taxon>
        <taxon>Dikarya</taxon>
        <taxon>Basidiomycota</taxon>
        <taxon>Agaricomycotina</taxon>
        <taxon>Agaricomycetes</taxon>
        <taxon>Agaricomycetidae</taxon>
        <taxon>Boletales</taxon>
        <taxon>Sclerodermatineae</taxon>
        <taxon>Sclerodermataceae</taxon>
        <taxon>Scleroderma</taxon>
    </lineage>
</organism>
<feature type="non-terminal residue" evidence="1">
    <location>
        <position position="207"/>
    </location>
</feature>
<reference evidence="2" key="2">
    <citation type="submission" date="2015-01" db="EMBL/GenBank/DDBJ databases">
        <title>Evolutionary Origins and Diversification of the Mycorrhizal Mutualists.</title>
        <authorList>
            <consortium name="DOE Joint Genome Institute"/>
            <consortium name="Mycorrhizal Genomics Consortium"/>
            <person name="Kohler A."/>
            <person name="Kuo A."/>
            <person name="Nagy L.G."/>
            <person name="Floudas D."/>
            <person name="Copeland A."/>
            <person name="Barry K.W."/>
            <person name="Cichocki N."/>
            <person name="Veneault-Fourrey C."/>
            <person name="LaButti K."/>
            <person name="Lindquist E.A."/>
            <person name="Lipzen A."/>
            <person name="Lundell T."/>
            <person name="Morin E."/>
            <person name="Murat C."/>
            <person name="Riley R."/>
            <person name="Ohm R."/>
            <person name="Sun H."/>
            <person name="Tunlid A."/>
            <person name="Henrissat B."/>
            <person name="Grigoriev I.V."/>
            <person name="Hibbett D.S."/>
            <person name="Martin F."/>
        </authorList>
    </citation>
    <scope>NUCLEOTIDE SEQUENCE [LARGE SCALE GENOMIC DNA]</scope>
    <source>
        <strain evidence="2">Foug A</strain>
    </source>
</reference>
<dbReference type="Proteomes" id="UP000053989">
    <property type="component" value="Unassembled WGS sequence"/>
</dbReference>
<keyword evidence="2" id="KW-1185">Reference proteome</keyword>